<protein>
    <submittedName>
        <fullName evidence="1">Uncharacterized protein</fullName>
    </submittedName>
</protein>
<accession>A0AAV3XX69</accession>
<dbReference type="EMBL" id="BLXT01000208">
    <property type="protein sequence ID" value="GFN75061.1"/>
    <property type="molecule type" value="Genomic_DNA"/>
</dbReference>
<keyword evidence="2" id="KW-1185">Reference proteome</keyword>
<dbReference type="AlphaFoldDB" id="A0AAV3XX69"/>
<evidence type="ECO:0000313" key="2">
    <source>
        <dbReference type="Proteomes" id="UP000735302"/>
    </source>
</evidence>
<comment type="caution">
    <text evidence="1">The sequence shown here is derived from an EMBL/GenBank/DDBJ whole genome shotgun (WGS) entry which is preliminary data.</text>
</comment>
<dbReference type="Proteomes" id="UP000735302">
    <property type="component" value="Unassembled WGS sequence"/>
</dbReference>
<proteinExistence type="predicted"/>
<reference evidence="1 2" key="1">
    <citation type="journal article" date="2021" name="Elife">
        <title>Chloroplast acquisition without the gene transfer in kleptoplastic sea slugs, Plakobranchus ocellatus.</title>
        <authorList>
            <person name="Maeda T."/>
            <person name="Takahashi S."/>
            <person name="Yoshida T."/>
            <person name="Shimamura S."/>
            <person name="Takaki Y."/>
            <person name="Nagai Y."/>
            <person name="Toyoda A."/>
            <person name="Suzuki Y."/>
            <person name="Arimoto A."/>
            <person name="Ishii H."/>
            <person name="Satoh N."/>
            <person name="Nishiyama T."/>
            <person name="Hasebe M."/>
            <person name="Maruyama T."/>
            <person name="Minagawa J."/>
            <person name="Obokata J."/>
            <person name="Shigenobu S."/>
        </authorList>
    </citation>
    <scope>NUCLEOTIDE SEQUENCE [LARGE SCALE GENOMIC DNA]</scope>
</reference>
<sequence>MRPAWQELFPLGLAEEMTPCRGQSFFNNIQLWGVCATVDSATAFISAGSLLLQVRAPPLSPGLTEDLKA</sequence>
<gene>
    <name evidence="1" type="ORF">PoB_000156700</name>
</gene>
<evidence type="ECO:0000313" key="1">
    <source>
        <dbReference type="EMBL" id="GFN75061.1"/>
    </source>
</evidence>
<name>A0AAV3XX69_9GAST</name>
<organism evidence="1 2">
    <name type="scientific">Plakobranchus ocellatus</name>
    <dbReference type="NCBI Taxonomy" id="259542"/>
    <lineage>
        <taxon>Eukaryota</taxon>
        <taxon>Metazoa</taxon>
        <taxon>Spiralia</taxon>
        <taxon>Lophotrochozoa</taxon>
        <taxon>Mollusca</taxon>
        <taxon>Gastropoda</taxon>
        <taxon>Heterobranchia</taxon>
        <taxon>Euthyneura</taxon>
        <taxon>Panpulmonata</taxon>
        <taxon>Sacoglossa</taxon>
        <taxon>Placobranchoidea</taxon>
        <taxon>Plakobranchidae</taxon>
        <taxon>Plakobranchus</taxon>
    </lineage>
</organism>